<comment type="similarity">
    <text evidence="7">Belongs to the protein kinase superfamily. Ser/Thr protein kinase family. GCN2 subfamily.</text>
</comment>
<feature type="region of interest" description="Disordered" evidence="10">
    <location>
        <begin position="665"/>
        <end position="691"/>
    </location>
</feature>
<dbReference type="Pfam" id="PF00069">
    <property type="entry name" value="Pkinase"/>
    <property type="match status" value="3"/>
</dbReference>
<organism evidence="11 12">
    <name type="scientific">Fusarium fujikuroi</name>
    <name type="common">Bakanae and foot rot disease fungus</name>
    <name type="synonym">Gibberella fujikuroi</name>
    <dbReference type="NCBI Taxonomy" id="5127"/>
    <lineage>
        <taxon>Eukaryota</taxon>
        <taxon>Fungi</taxon>
        <taxon>Dikarya</taxon>
        <taxon>Ascomycota</taxon>
        <taxon>Pezizomycotina</taxon>
        <taxon>Sordariomycetes</taxon>
        <taxon>Hypocreomycetidae</taxon>
        <taxon>Hypocreales</taxon>
        <taxon>Nectriaceae</taxon>
        <taxon>Fusarium</taxon>
        <taxon>Fusarium fujikuroi species complex</taxon>
    </lineage>
</organism>
<evidence type="ECO:0000256" key="7">
    <source>
        <dbReference type="ARBA" id="ARBA00037982"/>
    </source>
</evidence>
<sequence length="1609" mass="181555">MAGKQSGVWNTPSGLKNNNKNESSFPGLLPAAASPEVNNKIEYEELQQNELLALEAIYGDDFVMHTETQSAWKKSEPHFDIRIKASSDEDFACTLGFVMTATYPKSPPLITLKNYDLKDVTTFKIQKYLETKPKLFAQDAQEMIDQIVEGVRDILEDAAQAKANGKHLPSLEEERERHEASMAKLAEEKKQEEDRKKKEATQEEDRIMAEMLQQQVERQKQKAKESKRRNGGNIPQQSSTSSETEEIIEFEQLCNATDQSGNALVFKAVTGKRHLRQGPVSTVYEVRPVLINGQGNLPLALKQTVIRTTNKDAKEFKIQLQSLDSRLQDLKSVKRVHHRHLVEVLGFKVQSGLSADPAVSNICTVNILSPLAENQSLEEFLELARRVVDIGRVRSWTRDLLDALNFLHNKNIAHQDIHPGNILLFREPNGQIVPKISDAWYQREIHSITSNKPGLPGLNTAKSAYWLPPEIAGASKPSYTFKTDIWDFGIVFIQMIFGLDVLRTYSSPKNLMESVTLSHSLHELVNRFFKEDKQKRPRAFELGSSEFLATDAPVLFQDSPAFPSTSSPVSTQNLPARPRHEFTTHRGPALSRYTEDFIEEARLGKGGFGEVVKARMKLDGQIYAIKKIKPRSQANLTEILKEVRLLSQLNHPAVVRYNTAWVEEAPDQAETEDDTSTGYFTEENTQGTGSAGVEIEFAASTGGLDFISSNANVDYGFEDSEDSDEDSDEDESEDGDDTEDEMSIHRVSSPDKERNAMFQRRARYQRSYRTMLYISMEYCEKRTLRDLIARNLYKNTSEIWRLFSQILEGLAHIHGLSIVHRDLKPENIFITSDSDGIDNVKIGDFGLATSGQFSLEKPNGNTLETDDMTRSIGTAYYSAPEVRSTVNGIYSTKVDMYSLGIIFFEMCYLPMIGMQKADVLGKLRRPTPVLPSDFKPTDKAQAEIILSLVNHNPKDRPSSTDLLNNEELPIQIESVRGRQTLAILANPSSPYYHKTLSWLFSKRMDPIEDYAWDMSARSLSPKELLNQILVKQKLVSIFRSHGALEPPRSSIYPRTSYYGDNAVQLLTPRGKVVQLPYDLTLGNARTMAYFDPVVERSFTFGNVFRDKNDGGHPLMFGEADFDIVTTDALDFALNEAEVLKVMDEIVHAFPSLSTTPMCFHLGHSDLLQLIFEYCGISPASRRAAADVLSKLNIHNFNWQKIRVELRSPTVGVSAISVDELQKFDFRDTPNKTFSKLKTLFEGSNMYQRASPTIAHLKEVIEYCKRLGVGTKIYINPLNSLKEAFYTGGIIFSCIYDKKVKDVFAAGGRYDQLIREFRPRTGGQVREKHAVGFSLAWERLAKIPKAGGRSFLKKSEDESSGIFSSRRCDCLVASFSAAVSRSLGTEILQTLWAHSISAELAKDARSPEDLLSKHREEEYSWLIIIKQDAMLKIKSLGRKDVPDADIPTTQLLSWLRNEIRERDSKTVVKLRGNSSADTTNGSGLGEKEEQEVRVLVAQTRSKKFNRRTVVEQAQSTASSLVQSFLDGPILAIETTDQVMDLIRGTCLSEVEGWRQVEQSVTNTERKYIREIHDELDNLRYKYQKKNGDGSRHAFLYNFRSGNCVYYDLGA</sequence>
<dbReference type="SUPFAM" id="SSF56112">
    <property type="entry name" value="Protein kinase-like (PK-like)"/>
    <property type="match status" value="2"/>
</dbReference>
<feature type="region of interest" description="Disordered" evidence="10">
    <location>
        <begin position="715"/>
        <end position="756"/>
    </location>
</feature>
<reference evidence="11" key="1">
    <citation type="submission" date="2019-05" db="EMBL/GenBank/DDBJ databases">
        <authorList>
            <person name="Piombo E."/>
        </authorList>
    </citation>
    <scope>NUCLEOTIDE SEQUENCE</scope>
    <source>
        <strain evidence="11">C2S</strain>
    </source>
</reference>
<feature type="region of interest" description="Disordered" evidence="10">
    <location>
        <begin position="1"/>
        <end position="29"/>
    </location>
</feature>
<dbReference type="PANTHER" id="PTHR11042">
    <property type="entry name" value="EUKARYOTIC TRANSLATION INITIATION FACTOR 2-ALPHA KINASE EIF2-ALPHA KINASE -RELATED"/>
    <property type="match status" value="1"/>
</dbReference>
<dbReference type="FunFam" id="3.10.110.10:FF:000050">
    <property type="entry name" value="eIF-2-alpha kinase GCN2"/>
    <property type="match status" value="1"/>
</dbReference>
<dbReference type="PROSITE" id="PS00107">
    <property type="entry name" value="PROTEIN_KINASE_ATP"/>
    <property type="match status" value="1"/>
</dbReference>
<dbReference type="Proteomes" id="UP000760494">
    <property type="component" value="Unassembled WGS sequence"/>
</dbReference>
<evidence type="ECO:0000256" key="5">
    <source>
        <dbReference type="ARBA" id="ARBA00022777"/>
    </source>
</evidence>
<dbReference type="Pfam" id="PF13393">
    <property type="entry name" value="tRNA-synt_His"/>
    <property type="match status" value="1"/>
</dbReference>
<dbReference type="InterPro" id="IPR024435">
    <property type="entry name" value="HisRS-related_dom"/>
</dbReference>
<feature type="compositionally biased region" description="Acidic residues" evidence="10">
    <location>
        <begin position="665"/>
        <end position="675"/>
    </location>
</feature>
<dbReference type="PANTHER" id="PTHR11042:SF136">
    <property type="entry name" value="EIF-2-ALPHA KINASE GCN2"/>
    <property type="match status" value="1"/>
</dbReference>
<feature type="compositionally biased region" description="Basic and acidic residues" evidence="10">
    <location>
        <begin position="169"/>
        <end position="202"/>
    </location>
</feature>
<dbReference type="InterPro" id="IPR041715">
    <property type="entry name" value="HisRS-like_core"/>
</dbReference>
<feature type="region of interest" description="Disordered" evidence="10">
    <location>
        <begin position="1466"/>
        <end position="1489"/>
    </location>
</feature>
<dbReference type="EMBL" id="CABFJX010000389">
    <property type="protein sequence ID" value="VTT77791.1"/>
    <property type="molecule type" value="Genomic_DNA"/>
</dbReference>
<dbReference type="InterPro" id="IPR036621">
    <property type="entry name" value="Anticodon-bd_dom_sf"/>
</dbReference>
<dbReference type="Gene3D" id="3.10.110.10">
    <property type="entry name" value="Ubiquitin Conjugating Enzyme"/>
    <property type="match status" value="1"/>
</dbReference>
<feature type="region of interest" description="Disordered" evidence="10">
    <location>
        <begin position="563"/>
        <end position="583"/>
    </location>
</feature>
<evidence type="ECO:0000256" key="8">
    <source>
        <dbReference type="ARBA" id="ARBA00047899"/>
    </source>
</evidence>
<feature type="compositionally biased region" description="Acidic residues" evidence="10">
    <location>
        <begin position="716"/>
        <end position="741"/>
    </location>
</feature>
<evidence type="ECO:0000256" key="6">
    <source>
        <dbReference type="ARBA" id="ARBA00022840"/>
    </source>
</evidence>
<dbReference type="InterPro" id="IPR016255">
    <property type="entry name" value="Gcn2"/>
</dbReference>
<evidence type="ECO:0000313" key="12">
    <source>
        <dbReference type="Proteomes" id="UP000760494"/>
    </source>
</evidence>
<dbReference type="InterPro" id="IPR006575">
    <property type="entry name" value="RWD_dom"/>
</dbReference>
<dbReference type="PROSITE" id="PS00108">
    <property type="entry name" value="PROTEIN_KINASE_ST"/>
    <property type="match status" value="1"/>
</dbReference>
<dbReference type="GO" id="GO:0005634">
    <property type="term" value="C:nucleus"/>
    <property type="evidence" value="ECO:0007669"/>
    <property type="project" value="TreeGrafter"/>
</dbReference>
<dbReference type="SMART" id="SM00220">
    <property type="entry name" value="S_TKc"/>
    <property type="match status" value="2"/>
</dbReference>
<evidence type="ECO:0000256" key="2">
    <source>
        <dbReference type="ARBA" id="ARBA00022527"/>
    </source>
</evidence>
<dbReference type="GO" id="GO:0005737">
    <property type="term" value="C:cytoplasm"/>
    <property type="evidence" value="ECO:0007669"/>
    <property type="project" value="TreeGrafter"/>
</dbReference>
<keyword evidence="5" id="KW-0418">Kinase</keyword>
<dbReference type="CDD" id="cd14012">
    <property type="entry name" value="PK_eIF2AK_GCN2_rpt1"/>
    <property type="match status" value="1"/>
</dbReference>
<dbReference type="InterPro" id="IPR000719">
    <property type="entry name" value="Prot_kinase_dom"/>
</dbReference>
<comment type="catalytic activity">
    <reaction evidence="8">
        <text>L-threonyl-[protein] + ATP = O-phospho-L-threonyl-[protein] + ADP + H(+)</text>
        <dbReference type="Rhea" id="RHEA:46608"/>
        <dbReference type="Rhea" id="RHEA-COMP:11060"/>
        <dbReference type="Rhea" id="RHEA-COMP:11605"/>
        <dbReference type="ChEBI" id="CHEBI:15378"/>
        <dbReference type="ChEBI" id="CHEBI:30013"/>
        <dbReference type="ChEBI" id="CHEBI:30616"/>
        <dbReference type="ChEBI" id="CHEBI:61977"/>
        <dbReference type="ChEBI" id="CHEBI:456216"/>
        <dbReference type="EC" id="2.7.11.1"/>
    </reaction>
</comment>
<dbReference type="FunFam" id="3.30.930.10:FF:000074">
    <property type="entry name" value="Serine/threonine-protein kinase gcn2"/>
    <property type="match status" value="1"/>
</dbReference>
<evidence type="ECO:0000313" key="11">
    <source>
        <dbReference type="EMBL" id="VTT77791.1"/>
    </source>
</evidence>
<evidence type="ECO:0000256" key="9">
    <source>
        <dbReference type="ARBA" id="ARBA00048679"/>
    </source>
</evidence>
<dbReference type="PROSITE" id="PS50908">
    <property type="entry name" value="RWD"/>
    <property type="match status" value="1"/>
</dbReference>
<gene>
    <name evidence="11" type="ORF">C2S_10738</name>
</gene>
<comment type="caution">
    <text evidence="11">The sequence shown here is derived from an EMBL/GenBank/DDBJ whole genome shotgun (WGS) entry which is preliminary data.</text>
</comment>
<evidence type="ECO:0000256" key="3">
    <source>
        <dbReference type="ARBA" id="ARBA00022679"/>
    </source>
</evidence>
<feature type="compositionally biased region" description="Polar residues" evidence="10">
    <location>
        <begin position="1471"/>
        <end position="1480"/>
    </location>
</feature>
<comment type="catalytic activity">
    <reaction evidence="9">
        <text>L-seryl-[protein] + ATP = O-phospho-L-seryl-[protein] + ADP + H(+)</text>
        <dbReference type="Rhea" id="RHEA:17989"/>
        <dbReference type="Rhea" id="RHEA-COMP:9863"/>
        <dbReference type="Rhea" id="RHEA-COMP:11604"/>
        <dbReference type="ChEBI" id="CHEBI:15378"/>
        <dbReference type="ChEBI" id="CHEBI:29999"/>
        <dbReference type="ChEBI" id="CHEBI:30616"/>
        <dbReference type="ChEBI" id="CHEBI:83421"/>
        <dbReference type="ChEBI" id="CHEBI:456216"/>
        <dbReference type="EC" id="2.7.11.1"/>
    </reaction>
</comment>
<dbReference type="CDD" id="cd23823">
    <property type="entry name" value="RWD_GCN2"/>
    <property type="match status" value="1"/>
</dbReference>
<dbReference type="PROSITE" id="PS50011">
    <property type="entry name" value="PROTEIN_KINASE_DOM"/>
    <property type="match status" value="2"/>
</dbReference>
<proteinExistence type="inferred from homology"/>
<name>A0A2H3RP40_FUSFU</name>
<evidence type="ECO:0000256" key="4">
    <source>
        <dbReference type="ARBA" id="ARBA00022741"/>
    </source>
</evidence>
<keyword evidence="4" id="KW-0547">Nucleotide-binding</keyword>
<dbReference type="FunFam" id="1.10.510.10:FF:000821">
    <property type="entry name" value="Serine/threonine-protein kinase gcn2"/>
    <property type="match status" value="1"/>
</dbReference>
<dbReference type="InterPro" id="IPR045864">
    <property type="entry name" value="aa-tRNA-synth_II/BPL/LPL"/>
</dbReference>
<dbReference type="EC" id="2.7.11.1" evidence="1"/>
<dbReference type="Gene3D" id="3.40.50.800">
    <property type="entry name" value="Anticodon-binding domain"/>
    <property type="match status" value="1"/>
</dbReference>
<dbReference type="Pfam" id="PF12745">
    <property type="entry name" value="HGTP_anticodon2"/>
    <property type="match status" value="1"/>
</dbReference>
<dbReference type="GO" id="GO:0005524">
    <property type="term" value="F:ATP binding"/>
    <property type="evidence" value="ECO:0007669"/>
    <property type="project" value="UniProtKB-UniRule"/>
</dbReference>
<dbReference type="GO" id="GO:0009893">
    <property type="term" value="P:positive regulation of metabolic process"/>
    <property type="evidence" value="ECO:0007669"/>
    <property type="project" value="UniProtKB-ARBA"/>
</dbReference>
<dbReference type="InterPro" id="IPR016135">
    <property type="entry name" value="UBQ-conjugating_enzyme/RWD"/>
</dbReference>
<dbReference type="PIRSF" id="PIRSF000660">
    <property type="entry name" value="Ser/Thr_PK_GCN2"/>
    <property type="match status" value="1"/>
</dbReference>
<dbReference type="InterPro" id="IPR008271">
    <property type="entry name" value="Ser/Thr_kinase_AS"/>
</dbReference>
<accession>A0A2H3RP40</accession>
<keyword evidence="6" id="KW-0067">ATP-binding</keyword>
<dbReference type="InterPro" id="IPR050339">
    <property type="entry name" value="CC_SR_Kinase"/>
</dbReference>
<dbReference type="GO" id="GO:0004694">
    <property type="term" value="F:eukaryotic translation initiation factor 2alpha kinase activity"/>
    <property type="evidence" value="ECO:0007669"/>
    <property type="project" value="InterPro"/>
</dbReference>
<feature type="compositionally biased region" description="Polar residues" evidence="10">
    <location>
        <begin position="676"/>
        <end position="688"/>
    </location>
</feature>
<dbReference type="CDD" id="cd14046">
    <property type="entry name" value="STKc_EIF2AK4_GCN2_rpt2"/>
    <property type="match status" value="1"/>
</dbReference>
<feature type="compositionally biased region" description="Basic and acidic residues" evidence="10">
    <location>
        <begin position="742"/>
        <end position="755"/>
    </location>
</feature>
<dbReference type="SUPFAM" id="SSF54495">
    <property type="entry name" value="UBC-like"/>
    <property type="match status" value="1"/>
</dbReference>
<keyword evidence="2" id="KW-0723">Serine/threonine-protein kinase</keyword>
<dbReference type="Gene3D" id="3.30.930.10">
    <property type="entry name" value="Bira Bifunctional Protein, Domain 2"/>
    <property type="match status" value="1"/>
</dbReference>
<keyword evidence="3" id="KW-0808">Transferase</keyword>
<evidence type="ECO:0000256" key="10">
    <source>
        <dbReference type="SAM" id="MobiDB-lite"/>
    </source>
</evidence>
<feature type="region of interest" description="Disordered" evidence="10">
    <location>
        <begin position="162"/>
        <end position="202"/>
    </location>
</feature>
<dbReference type="SUPFAM" id="SSF55681">
    <property type="entry name" value="Class II aaRS and biotin synthetases"/>
    <property type="match status" value="1"/>
</dbReference>
<dbReference type="InterPro" id="IPR011009">
    <property type="entry name" value="Kinase-like_dom_sf"/>
</dbReference>
<feature type="compositionally biased region" description="Polar residues" evidence="10">
    <location>
        <begin position="7"/>
        <end position="24"/>
    </location>
</feature>
<feature type="compositionally biased region" description="Polar residues" evidence="10">
    <location>
        <begin position="563"/>
        <end position="574"/>
    </location>
</feature>
<feature type="region of interest" description="Disordered" evidence="10">
    <location>
        <begin position="214"/>
        <end position="245"/>
    </location>
</feature>
<evidence type="ECO:0000256" key="1">
    <source>
        <dbReference type="ARBA" id="ARBA00012513"/>
    </source>
</evidence>
<protein>
    <recommendedName>
        <fullName evidence="1">non-specific serine/threonine protein kinase</fullName>
        <ecNumber evidence="1">2.7.11.1</ecNumber>
    </recommendedName>
</protein>
<dbReference type="Gene3D" id="3.30.200.20">
    <property type="entry name" value="Phosphorylase Kinase, domain 1"/>
    <property type="match status" value="1"/>
</dbReference>
<dbReference type="FunFam" id="3.40.50.800:FF:000009">
    <property type="entry name" value="Eukaryotic translation initiation factor 2-alpha kinase"/>
    <property type="match status" value="1"/>
</dbReference>
<dbReference type="InterPro" id="IPR017441">
    <property type="entry name" value="Protein_kinase_ATP_BS"/>
</dbReference>
<dbReference type="Pfam" id="PF05773">
    <property type="entry name" value="RWD"/>
    <property type="match status" value="1"/>
</dbReference>
<dbReference type="SMART" id="SM00591">
    <property type="entry name" value="RWD"/>
    <property type="match status" value="1"/>
</dbReference>
<dbReference type="GO" id="GO:0000077">
    <property type="term" value="P:DNA damage checkpoint signaling"/>
    <property type="evidence" value="ECO:0007669"/>
    <property type="project" value="InterPro"/>
</dbReference>
<dbReference type="Gene3D" id="1.10.510.10">
    <property type="entry name" value="Transferase(Phosphotransferase) domain 1"/>
    <property type="match status" value="2"/>
</dbReference>